<dbReference type="Gene3D" id="3.30.2010.20">
    <property type="match status" value="1"/>
</dbReference>
<dbReference type="Pfam" id="PF06262">
    <property type="entry name" value="Zincin_1"/>
    <property type="match status" value="1"/>
</dbReference>
<dbReference type="InterPro" id="IPR038555">
    <property type="entry name" value="Zincin_1_sf"/>
</dbReference>
<name>A0A2U3LEI3_9BACT</name>
<dbReference type="SUPFAM" id="SSF55486">
    <property type="entry name" value="Metalloproteases ('zincins'), catalytic domain"/>
    <property type="match status" value="1"/>
</dbReference>
<organism evidence="1 2">
    <name type="scientific">Candidatus Sulfotelmatobacter kueseliae</name>
    <dbReference type="NCBI Taxonomy" id="2042962"/>
    <lineage>
        <taxon>Bacteria</taxon>
        <taxon>Pseudomonadati</taxon>
        <taxon>Acidobacteriota</taxon>
        <taxon>Terriglobia</taxon>
        <taxon>Terriglobales</taxon>
        <taxon>Candidatus Korobacteraceae</taxon>
        <taxon>Candidatus Sulfotelmatobacter</taxon>
    </lineage>
</organism>
<dbReference type="Proteomes" id="UP000238701">
    <property type="component" value="Unassembled WGS sequence"/>
</dbReference>
<dbReference type="OrthoDB" id="9806895at2"/>
<evidence type="ECO:0000313" key="2">
    <source>
        <dbReference type="Proteomes" id="UP000238701"/>
    </source>
</evidence>
<evidence type="ECO:0000313" key="1">
    <source>
        <dbReference type="EMBL" id="SPF50323.1"/>
    </source>
</evidence>
<dbReference type="EMBL" id="OMOD01000198">
    <property type="protein sequence ID" value="SPF50323.1"/>
    <property type="molecule type" value="Genomic_DNA"/>
</dbReference>
<protein>
    <recommendedName>
        <fullName evidence="3">Metallopeptidase family protein</fullName>
    </recommendedName>
</protein>
<evidence type="ECO:0008006" key="3">
    <source>
        <dbReference type="Google" id="ProtNLM"/>
    </source>
</evidence>
<proteinExistence type="predicted"/>
<dbReference type="AlphaFoldDB" id="A0A2U3LEI3"/>
<gene>
    <name evidence="1" type="ORF">SBA1_990026</name>
</gene>
<reference evidence="2" key="1">
    <citation type="submission" date="2018-02" db="EMBL/GenBank/DDBJ databases">
        <authorList>
            <person name="Hausmann B."/>
        </authorList>
    </citation>
    <scope>NUCLEOTIDE SEQUENCE [LARGE SCALE GENOMIC DNA]</scope>
    <source>
        <strain evidence="2">Peat soil MAG SbA1</strain>
    </source>
</reference>
<sequence>MKREDFINVAEETLDSLPQEFRSRIQNVAILVEDFPANRRPPKLGQHRRLLLGIFHGVPATKRSVFNLPTGPDHIVLYQKNIEAVCSNEAEVRHQIRQTLIHELGHYFGMTEEQLKDV</sequence>
<dbReference type="CDD" id="cd12952">
    <property type="entry name" value="MMP_ACEL2062"/>
    <property type="match status" value="1"/>
</dbReference>
<dbReference type="InterPro" id="IPR010428">
    <property type="entry name" value="Zincin_1"/>
</dbReference>
<accession>A0A2U3LEI3</accession>